<dbReference type="AlphaFoldDB" id="A0A835QD49"/>
<accession>A0A835QD49</accession>
<sequence length="195" mass="21854">MRMGSLGDVDSYSKSQLPKVDFSGLNQTKLGTPSWVWARNEVLRALKYYGGFEVVYDPIGTQICEGLLGRAVPELFAQKGSTELVSPTQVPLHGPWIYTEGTPFLGIQLANLDSASAMEEHVNSIWPQGNTYFRQKESMSRNFKMLDRLLLGEELRQSFSEEFVVDFQWNKVIDSFETSIGFQSSQNLGSDNGPV</sequence>
<name>A0A835QD49_VANPL</name>
<dbReference type="Proteomes" id="UP000639772">
    <property type="component" value="Chromosome 9"/>
</dbReference>
<protein>
    <submittedName>
        <fullName evidence="1">Uncharacterized protein</fullName>
    </submittedName>
</protein>
<evidence type="ECO:0000313" key="2">
    <source>
        <dbReference type="Proteomes" id="UP000639772"/>
    </source>
</evidence>
<organism evidence="1 2">
    <name type="scientific">Vanilla planifolia</name>
    <name type="common">Vanilla</name>
    <dbReference type="NCBI Taxonomy" id="51239"/>
    <lineage>
        <taxon>Eukaryota</taxon>
        <taxon>Viridiplantae</taxon>
        <taxon>Streptophyta</taxon>
        <taxon>Embryophyta</taxon>
        <taxon>Tracheophyta</taxon>
        <taxon>Spermatophyta</taxon>
        <taxon>Magnoliopsida</taxon>
        <taxon>Liliopsida</taxon>
        <taxon>Asparagales</taxon>
        <taxon>Orchidaceae</taxon>
        <taxon>Vanilloideae</taxon>
        <taxon>Vanilleae</taxon>
        <taxon>Vanilla</taxon>
    </lineage>
</organism>
<proteinExistence type="predicted"/>
<evidence type="ECO:0000313" key="1">
    <source>
        <dbReference type="EMBL" id="KAG0469183.1"/>
    </source>
</evidence>
<dbReference type="EMBL" id="JADCNM010000009">
    <property type="protein sequence ID" value="KAG0469183.1"/>
    <property type="molecule type" value="Genomic_DNA"/>
</dbReference>
<gene>
    <name evidence="1" type="ORF">HPP92_018511</name>
</gene>
<dbReference type="OrthoDB" id="288590at2759"/>
<comment type="caution">
    <text evidence="1">The sequence shown here is derived from an EMBL/GenBank/DDBJ whole genome shotgun (WGS) entry which is preliminary data.</text>
</comment>
<reference evidence="1 2" key="1">
    <citation type="journal article" date="2020" name="Nat. Food">
        <title>A phased Vanilla planifolia genome enables genetic improvement of flavour and production.</title>
        <authorList>
            <person name="Hasing T."/>
            <person name="Tang H."/>
            <person name="Brym M."/>
            <person name="Khazi F."/>
            <person name="Huang T."/>
            <person name="Chambers A.H."/>
        </authorList>
    </citation>
    <scope>NUCLEOTIDE SEQUENCE [LARGE SCALE GENOMIC DNA]</scope>
    <source>
        <tissue evidence="1">Leaf</tissue>
    </source>
</reference>